<dbReference type="InterPro" id="IPR052712">
    <property type="entry name" value="Acid_resist_chaperone_HdeD"/>
</dbReference>
<name>A0A921SVX7_9BACT</name>
<dbReference type="InterPro" id="IPR005325">
    <property type="entry name" value="DUF308_memb"/>
</dbReference>
<feature type="transmembrane region" description="Helical" evidence="1">
    <location>
        <begin position="157"/>
        <end position="179"/>
    </location>
</feature>
<dbReference type="GO" id="GO:0005886">
    <property type="term" value="C:plasma membrane"/>
    <property type="evidence" value="ECO:0007669"/>
    <property type="project" value="TreeGrafter"/>
</dbReference>
<accession>A0A921SVX7</accession>
<dbReference type="PANTHER" id="PTHR34989:SF1">
    <property type="entry name" value="PROTEIN HDED"/>
    <property type="match status" value="1"/>
</dbReference>
<keyword evidence="1" id="KW-1133">Transmembrane helix</keyword>
<dbReference type="AlphaFoldDB" id="A0A921SVX7"/>
<evidence type="ECO:0000313" key="2">
    <source>
        <dbReference type="EMBL" id="HJG89844.1"/>
    </source>
</evidence>
<dbReference type="PANTHER" id="PTHR34989">
    <property type="entry name" value="PROTEIN HDED"/>
    <property type="match status" value="1"/>
</dbReference>
<dbReference type="Proteomes" id="UP000757103">
    <property type="component" value="Unassembled WGS sequence"/>
</dbReference>
<feature type="transmembrane region" description="Helical" evidence="1">
    <location>
        <begin position="130"/>
        <end position="151"/>
    </location>
</feature>
<gene>
    <name evidence="2" type="ORF">K8U91_10305</name>
</gene>
<dbReference type="GeneID" id="90528200"/>
<organism evidence="2 3">
    <name type="scientific">Barnesiella viscericola</name>
    <dbReference type="NCBI Taxonomy" id="397865"/>
    <lineage>
        <taxon>Bacteria</taxon>
        <taxon>Pseudomonadati</taxon>
        <taxon>Bacteroidota</taxon>
        <taxon>Bacteroidia</taxon>
        <taxon>Bacteroidales</taxon>
        <taxon>Barnesiellaceae</taxon>
        <taxon>Barnesiella</taxon>
    </lineage>
</organism>
<evidence type="ECO:0000256" key="1">
    <source>
        <dbReference type="SAM" id="Phobius"/>
    </source>
</evidence>
<comment type="caution">
    <text evidence="2">The sequence shown here is derived from an EMBL/GenBank/DDBJ whole genome shotgun (WGS) entry which is preliminary data.</text>
</comment>
<protein>
    <submittedName>
        <fullName evidence="2">DUF308 domain-containing protein</fullName>
    </submittedName>
</protein>
<feature type="transmembrane region" description="Helical" evidence="1">
    <location>
        <begin position="14"/>
        <end position="34"/>
    </location>
</feature>
<reference evidence="2" key="2">
    <citation type="submission" date="2021-09" db="EMBL/GenBank/DDBJ databases">
        <authorList>
            <person name="Gilroy R."/>
        </authorList>
    </citation>
    <scope>NUCLEOTIDE SEQUENCE</scope>
    <source>
        <strain evidence="2">CHK121-7720</strain>
    </source>
</reference>
<reference evidence="2" key="1">
    <citation type="journal article" date="2021" name="PeerJ">
        <title>Extensive microbial diversity within the chicken gut microbiome revealed by metagenomics and culture.</title>
        <authorList>
            <person name="Gilroy R."/>
            <person name="Ravi A."/>
            <person name="Getino M."/>
            <person name="Pursley I."/>
            <person name="Horton D.L."/>
            <person name="Alikhan N.F."/>
            <person name="Baker D."/>
            <person name="Gharbi K."/>
            <person name="Hall N."/>
            <person name="Watson M."/>
            <person name="Adriaenssens E.M."/>
            <person name="Foster-Nyarko E."/>
            <person name="Jarju S."/>
            <person name="Secka A."/>
            <person name="Antonio M."/>
            <person name="Oren A."/>
            <person name="Chaudhuri R.R."/>
            <person name="La Ragione R."/>
            <person name="Hildebrand F."/>
            <person name="Pallen M.J."/>
        </authorList>
    </citation>
    <scope>NUCLEOTIDE SEQUENCE</scope>
    <source>
        <strain evidence="2">CHK121-7720</strain>
    </source>
</reference>
<keyword evidence="1" id="KW-0472">Membrane</keyword>
<keyword evidence="1" id="KW-0812">Transmembrane</keyword>
<sequence>MDISTMYFWGKTKYWWTLIVVGLLMIPCGLWLWTQPALGYEVLSMLLGWLLILFGIVQLIVSSNVKQKVKGWGWWLAGGIIDILIGFILVGNLSFSETILPFFFAFIFLYKGISNLTSAFYLFSTHKYWWVYLINAVLLLVLGFLFLAMPFMATFSIVFLCAAAFIYWGITLILFGYSLRPGAQ</sequence>
<evidence type="ECO:0000313" key="3">
    <source>
        <dbReference type="Proteomes" id="UP000757103"/>
    </source>
</evidence>
<feature type="transmembrane region" description="Helical" evidence="1">
    <location>
        <begin position="99"/>
        <end position="123"/>
    </location>
</feature>
<dbReference type="Pfam" id="PF03729">
    <property type="entry name" value="DUF308"/>
    <property type="match status" value="2"/>
</dbReference>
<proteinExistence type="predicted"/>
<dbReference type="RefSeq" id="WP_025277571.1">
    <property type="nucleotide sequence ID" value="NZ_CAKMIC010000002.1"/>
</dbReference>
<feature type="transmembrane region" description="Helical" evidence="1">
    <location>
        <begin position="40"/>
        <end position="61"/>
    </location>
</feature>
<dbReference type="EMBL" id="DYUD01000027">
    <property type="protein sequence ID" value="HJG89844.1"/>
    <property type="molecule type" value="Genomic_DNA"/>
</dbReference>
<feature type="transmembrane region" description="Helical" evidence="1">
    <location>
        <begin position="73"/>
        <end position="93"/>
    </location>
</feature>